<reference evidence="1 2" key="1">
    <citation type="submission" date="2023-07" db="EMBL/GenBank/DDBJ databases">
        <title>Genomic Encyclopedia of Type Strains, Phase IV (KMG-IV): sequencing the most valuable type-strain genomes for metagenomic binning, comparative biology and taxonomic classification.</title>
        <authorList>
            <person name="Goeker M."/>
        </authorList>
    </citation>
    <scope>NUCLEOTIDE SEQUENCE [LARGE SCALE GENOMIC DNA]</scope>
    <source>
        <strain evidence="1 2">DSM 19619</strain>
    </source>
</reference>
<sequence length="387" mass="41263">MATLTLPTAAGGLETYATGPASPYPLAHAGPYPRTVYAAAHVVADARALTDPWRRPAIDWDATLAFRRHLWGLGFKVAEAMDTSQRGLGLDWPGAAELIARSLAEARSVPGADLACGAGTDQLDPAAAASLDDVAAAYEAQMSHVEAHGGRIILMASRALCRSARHADDYLAVYGRLIRQARDKVILHWLGEAFDPALAGYWGADAFSPAMETVLTLIREHADKIDGIKISLLDAGKEVAMRRLLSPDVVMYTGDDFNYAELMAGDGEGVSHGLLGIFDPIAPAAAAALDRLAQGDRAGYDAILGPTVALSRKLFEAPTQFYKCGVVFLAWLNGFQDHVRMLGGAESARGILHYAEVFRLADQAGLLIDPERAATRMRALCAVNGVE</sequence>
<keyword evidence="2" id="KW-1185">Reference proteome</keyword>
<dbReference type="Gene3D" id="3.20.20.70">
    <property type="entry name" value="Aldolase class I"/>
    <property type="match status" value="1"/>
</dbReference>
<protein>
    <recommendedName>
        <fullName evidence="3">Dihydrodipicolinate synthase family protein</fullName>
    </recommendedName>
</protein>
<dbReference type="EMBL" id="JAUSVX010000026">
    <property type="protein sequence ID" value="MDQ0474809.1"/>
    <property type="molecule type" value="Genomic_DNA"/>
</dbReference>
<dbReference type="InterPro" id="IPR013785">
    <property type="entry name" value="Aldolase_TIM"/>
</dbReference>
<dbReference type="InterPro" id="IPR009334">
    <property type="entry name" value="DUF993"/>
</dbReference>
<accession>A0ABU0JND7</accession>
<organism evidence="1 2">
    <name type="scientific">Labrys wisconsinensis</name>
    <dbReference type="NCBI Taxonomy" id="425677"/>
    <lineage>
        <taxon>Bacteria</taxon>
        <taxon>Pseudomonadati</taxon>
        <taxon>Pseudomonadota</taxon>
        <taxon>Alphaproteobacteria</taxon>
        <taxon>Hyphomicrobiales</taxon>
        <taxon>Xanthobacteraceae</taxon>
        <taxon>Labrys</taxon>
    </lineage>
</organism>
<name>A0ABU0JND7_9HYPH</name>
<dbReference type="RefSeq" id="WP_307285057.1">
    <property type="nucleotide sequence ID" value="NZ_JAUSVX010000026.1"/>
</dbReference>
<gene>
    <name evidence="1" type="ORF">QO011_007851</name>
</gene>
<dbReference type="Proteomes" id="UP001242480">
    <property type="component" value="Unassembled WGS sequence"/>
</dbReference>
<evidence type="ECO:0008006" key="3">
    <source>
        <dbReference type="Google" id="ProtNLM"/>
    </source>
</evidence>
<proteinExistence type="predicted"/>
<comment type="caution">
    <text evidence="1">The sequence shown here is derived from an EMBL/GenBank/DDBJ whole genome shotgun (WGS) entry which is preliminary data.</text>
</comment>
<evidence type="ECO:0000313" key="2">
    <source>
        <dbReference type="Proteomes" id="UP001242480"/>
    </source>
</evidence>
<dbReference type="SUPFAM" id="SSF51569">
    <property type="entry name" value="Aldolase"/>
    <property type="match status" value="1"/>
</dbReference>
<evidence type="ECO:0000313" key="1">
    <source>
        <dbReference type="EMBL" id="MDQ0474809.1"/>
    </source>
</evidence>
<dbReference type="Pfam" id="PF06187">
    <property type="entry name" value="DUF993"/>
    <property type="match status" value="1"/>
</dbReference>